<feature type="coiled-coil region" evidence="1">
    <location>
        <begin position="590"/>
        <end position="624"/>
    </location>
</feature>
<feature type="compositionally biased region" description="Polar residues" evidence="2">
    <location>
        <begin position="83"/>
        <end position="148"/>
    </location>
</feature>
<reference evidence="3" key="1">
    <citation type="submission" date="2021-01" db="UniProtKB">
        <authorList>
            <consortium name="EnsemblMetazoa"/>
        </authorList>
    </citation>
    <scope>IDENTIFICATION</scope>
</reference>
<protein>
    <submittedName>
        <fullName evidence="3">Uncharacterized protein</fullName>
    </submittedName>
</protein>
<feature type="compositionally biased region" description="Polar residues" evidence="2">
    <location>
        <begin position="426"/>
        <end position="442"/>
    </location>
</feature>
<feature type="compositionally biased region" description="Low complexity" evidence="2">
    <location>
        <begin position="318"/>
        <end position="361"/>
    </location>
</feature>
<dbReference type="EnsemblMetazoa" id="CLYHEMT021326.2">
    <property type="protein sequence ID" value="CLYHEMP021326.2"/>
    <property type="gene ID" value="CLYHEMG021326"/>
</dbReference>
<feature type="coiled-coil region" evidence="1">
    <location>
        <begin position="858"/>
        <end position="1075"/>
    </location>
</feature>
<accession>A0A7M5XCW0</accession>
<feature type="compositionally biased region" description="Low complexity" evidence="2">
    <location>
        <begin position="149"/>
        <end position="163"/>
    </location>
</feature>
<evidence type="ECO:0000313" key="4">
    <source>
        <dbReference type="Proteomes" id="UP000594262"/>
    </source>
</evidence>
<feature type="compositionally biased region" description="Polar residues" evidence="2">
    <location>
        <begin position="290"/>
        <end position="317"/>
    </location>
</feature>
<evidence type="ECO:0000256" key="2">
    <source>
        <dbReference type="SAM" id="MobiDB-lite"/>
    </source>
</evidence>
<name>A0A7M5XCW0_9CNID</name>
<feature type="region of interest" description="Disordered" evidence="2">
    <location>
        <begin position="1"/>
        <end position="168"/>
    </location>
</feature>
<dbReference type="RefSeq" id="XP_066933144.1">
    <property type="nucleotide sequence ID" value="XM_067077043.1"/>
</dbReference>
<dbReference type="Proteomes" id="UP000594262">
    <property type="component" value="Unplaced"/>
</dbReference>
<keyword evidence="1" id="KW-0175">Coiled coil</keyword>
<feature type="compositionally biased region" description="Polar residues" evidence="2">
    <location>
        <begin position="40"/>
        <end position="71"/>
    </location>
</feature>
<feature type="compositionally biased region" description="Polar residues" evidence="2">
    <location>
        <begin position="374"/>
        <end position="411"/>
    </location>
</feature>
<feature type="coiled-coil region" evidence="1">
    <location>
        <begin position="675"/>
        <end position="814"/>
    </location>
</feature>
<feature type="coiled-coil region" evidence="1">
    <location>
        <begin position="1111"/>
        <end position="1488"/>
    </location>
</feature>
<feature type="coiled-coil region" evidence="1">
    <location>
        <begin position="1542"/>
        <end position="1709"/>
    </location>
</feature>
<evidence type="ECO:0000256" key="1">
    <source>
        <dbReference type="SAM" id="Coils"/>
    </source>
</evidence>
<organism evidence="3 4">
    <name type="scientific">Clytia hemisphaerica</name>
    <dbReference type="NCBI Taxonomy" id="252671"/>
    <lineage>
        <taxon>Eukaryota</taxon>
        <taxon>Metazoa</taxon>
        <taxon>Cnidaria</taxon>
        <taxon>Hydrozoa</taxon>
        <taxon>Hydroidolina</taxon>
        <taxon>Leptothecata</taxon>
        <taxon>Obeliida</taxon>
        <taxon>Clytiidae</taxon>
        <taxon>Clytia</taxon>
    </lineage>
</organism>
<proteinExistence type="predicted"/>
<dbReference type="GeneID" id="136820809"/>
<sequence length="1868" mass="214810">MSNQARRGSRSEPNVAPIHTLDQDHSHSFPRAVSDDPSRSRSLSTDVNSSSGASNIDSTFTANGAVTGSEYTVNSSSSVNTSMYNHSRNSSDDSSGTDRTLMSGESQTSGSVPSQRPMESSNVSQYSTDPGTRSQVSYSEYTIGSSDGSRNSTQASSSSNRSQYTTDATHYSSEAAQRLMSNRSLGVQSMVPGMLTDVTSYNSSLRGPEVIQRTDLTFSGGFQTPSSTLVDDRRSSSSQPSTDPSDRTLIAESYSSSAKSHQTSNSTHPPSSDPRSSSNYSSETSNRTEYASSNPNHTPVCQQGYSSFTHMGSQGPQTPSQPHSALSSSSPSNRTSTPSSQTTRGSISNNTRHSHTSNNTSKYTVIRSEYPSRDSGTLQMTPDASNFAHSNGLSSDLRLTQNTSDSTNGTLDCSRYPIQDSRLYSHPSTDSRMRTLSGSYATPPSLFESDPRMQNRSRSEANLTYNTEDSTQIPVILAADPRISRSRSMGSINMTKSTTELRNNDDNIKEVSMAIKQYMDEADIKQHDLHTQIDSLHRKLDASNLHIQHIEKEKANERAQFVRDKQAMLVSHQEIEKKLEVSLFDKDDQLRLLKKMCDKQKTTIEELDMEKNMELEEMQKIMETAEAGFVEERLKFEEFVKELHARIEALNGELLKSHQKDNITRSAETRLVMEIQLKNQQLNNKHETIAELNDKVESLKEELKSSQEVVTSNSQENTQLVEFGTALKFELSKMEESLIEQNEESERLKDELARTKQQLECIESKMMGSIENEVCLQDANESSHQMLMRMQHNLEDLKEKNEHLVDTIKEYAFRENQLNLKVEELTLNETKLIEASSKSESKVKKEVENISNKMRKSSASQKQEIETLKETIRKLSNDHQKSLFDWQTAERDLRDRMQAGVHEVNKSLEEEKRNVQVLQAQLEQSYIIINDLEGRSQQLTRKSSDADAQLLDLEVNKTELQVQLEHQTKLLENLENNYKHSSDKDKQRKSLVSQLRKKVKELEESLEAQSDELKRSKEERENISVDLKDMTMRKEQLEGQGKRLGGSLLEMNHFMQRTRKEVEQLRIENEHQVAANLQLSQNIEKFKSKHSQVVEKQQSDQEIVMRCQIDLKESKIRLDAYEMENGTLKAQVHERMVALEQIMKENDKYKDSFTQLETTVENQKRNYQAKLHECEAMRRRVEELTAKLEEKEEAALTSKQTYSSSQLETEALQKDLRTAKMQREEVMRERDNLSNQLEHLSRERLRFEEQIKSLTINLQSANEDNTTLTKDKIALSEYAKKLETDIAKGLKALQQQDAEITDLSNIKREMQESVRLMKEQVMTSENQTARLLEEIEEGEKRLKEAQMKLKKVEKHMEMDVNAKDKLRIQNSSMKIKMEELSQKQSFHTGIIESHKVGYNDLMKQYKKLEVDNDKLLTQNGEMKARAIEMQAIVDGTIKKQDWNAQNEKDYQGEIQRLRQQNKSMTDDLLTLKEEMLKAKMRCERLDDDLSHKTADLEACNKELDSRCTSFQNRDKDATCQIKKLEDQNLQFKNKMWDLQHGHDTMKEQCAEANNCLEKAKELCEKKEEKIEKLNEELTELKVQIQKYADDHVSIASKNEKLQQNFQQLVVVMRKLKHERDQLSNLIKRIEDENEKLTEQCKKLKNDIFNANREVDNGKANEHQLQEDIEQLKSRINVLKYTETLRTSENKELTEKLSKYEAQLKEMKQDQHDAYLYAASTPTPNRDTPTSTHDSEWLQQSMVLELCQRLKDCSTRKGATSQGTTLTDKYKEEMKSFMDDLFIKRHQQQYESKPDMKRSASFPVFHNSVRRPHYRPQQRQPAPTFIDRHNNNTNFNQMESLYQETKHIQASLLNDIKKLSRNFAEQRRF</sequence>
<feature type="compositionally biased region" description="Basic and acidic residues" evidence="2">
    <location>
        <begin position="449"/>
        <end position="459"/>
    </location>
</feature>
<feature type="compositionally biased region" description="Basic and acidic residues" evidence="2">
    <location>
        <begin position="21"/>
        <end position="39"/>
    </location>
</feature>
<evidence type="ECO:0000313" key="3">
    <source>
        <dbReference type="EnsemblMetazoa" id="CLYHEMP021326.2"/>
    </source>
</evidence>
<feature type="compositionally biased region" description="Low complexity" evidence="2">
    <location>
        <begin position="266"/>
        <end position="289"/>
    </location>
</feature>
<feature type="region of interest" description="Disordered" evidence="2">
    <location>
        <begin position="216"/>
        <end position="460"/>
    </location>
</feature>
<feature type="compositionally biased region" description="Polar residues" evidence="2">
    <location>
        <begin position="216"/>
        <end position="229"/>
    </location>
</feature>
<feature type="compositionally biased region" description="Low complexity" evidence="2">
    <location>
        <begin position="72"/>
        <end position="82"/>
    </location>
</feature>
<keyword evidence="4" id="KW-1185">Reference proteome</keyword>
<feature type="compositionally biased region" description="Polar residues" evidence="2">
    <location>
        <begin position="253"/>
        <end position="265"/>
    </location>
</feature>